<feature type="region of interest" description="Disordered" evidence="1">
    <location>
        <begin position="46"/>
        <end position="66"/>
    </location>
</feature>
<comment type="caution">
    <text evidence="3">The sequence shown here is derived from an EMBL/GenBank/DDBJ whole genome shotgun (WGS) entry which is preliminary data.</text>
</comment>
<keyword evidence="4" id="KW-1185">Reference proteome</keyword>
<keyword evidence="2" id="KW-0812">Transmembrane</keyword>
<organism evidence="3 4">
    <name type="scientific">Solanum commersonii</name>
    <name type="common">Commerson's wild potato</name>
    <name type="synonym">Commerson's nightshade</name>
    <dbReference type="NCBI Taxonomy" id="4109"/>
    <lineage>
        <taxon>Eukaryota</taxon>
        <taxon>Viridiplantae</taxon>
        <taxon>Streptophyta</taxon>
        <taxon>Embryophyta</taxon>
        <taxon>Tracheophyta</taxon>
        <taxon>Spermatophyta</taxon>
        <taxon>Magnoliopsida</taxon>
        <taxon>eudicotyledons</taxon>
        <taxon>Gunneridae</taxon>
        <taxon>Pentapetalae</taxon>
        <taxon>asterids</taxon>
        <taxon>lamiids</taxon>
        <taxon>Solanales</taxon>
        <taxon>Solanaceae</taxon>
        <taxon>Solanoideae</taxon>
        <taxon>Solaneae</taxon>
        <taxon>Solanum</taxon>
    </lineage>
</organism>
<evidence type="ECO:0000313" key="4">
    <source>
        <dbReference type="Proteomes" id="UP000824120"/>
    </source>
</evidence>
<name>A0A9J5XCC8_SOLCO</name>
<gene>
    <name evidence="3" type="ORF">H5410_045689</name>
</gene>
<dbReference type="Proteomes" id="UP000824120">
    <property type="component" value="Chromosome 9"/>
</dbReference>
<sequence length="85" mass="8688">MIVLLMKPNQYWEAMFISLFSIETPAFIHLGVVLQIIEANYAFKSSRDGGGGATGSAGASGGGARVGTDSVVGGVAIEGVLVDVD</sequence>
<feature type="compositionally biased region" description="Gly residues" evidence="1">
    <location>
        <begin position="48"/>
        <end position="65"/>
    </location>
</feature>
<evidence type="ECO:0000256" key="1">
    <source>
        <dbReference type="SAM" id="MobiDB-lite"/>
    </source>
</evidence>
<proteinExistence type="predicted"/>
<reference evidence="3 4" key="1">
    <citation type="submission" date="2020-09" db="EMBL/GenBank/DDBJ databases">
        <title>De no assembly of potato wild relative species, Solanum commersonii.</title>
        <authorList>
            <person name="Cho K."/>
        </authorList>
    </citation>
    <scope>NUCLEOTIDE SEQUENCE [LARGE SCALE GENOMIC DNA]</scope>
    <source>
        <strain evidence="3">LZ3.2</strain>
        <tissue evidence="3">Leaf</tissue>
    </source>
</reference>
<feature type="transmembrane region" description="Helical" evidence="2">
    <location>
        <begin position="14"/>
        <end position="37"/>
    </location>
</feature>
<dbReference type="AlphaFoldDB" id="A0A9J5XCC8"/>
<keyword evidence="2" id="KW-0472">Membrane</keyword>
<dbReference type="EMBL" id="JACXVP010000009">
    <property type="protein sequence ID" value="KAG5585255.1"/>
    <property type="molecule type" value="Genomic_DNA"/>
</dbReference>
<accession>A0A9J5XCC8</accession>
<protein>
    <submittedName>
        <fullName evidence="3">Uncharacterized protein</fullName>
    </submittedName>
</protein>
<keyword evidence="2" id="KW-1133">Transmembrane helix</keyword>
<evidence type="ECO:0000313" key="3">
    <source>
        <dbReference type="EMBL" id="KAG5585255.1"/>
    </source>
</evidence>
<evidence type="ECO:0000256" key="2">
    <source>
        <dbReference type="SAM" id="Phobius"/>
    </source>
</evidence>